<dbReference type="EMBL" id="KB203534">
    <property type="protein sequence ID" value="ESO84406.1"/>
    <property type="molecule type" value="Genomic_DNA"/>
</dbReference>
<organism evidence="1 2">
    <name type="scientific">Lottia gigantea</name>
    <name type="common">Giant owl limpet</name>
    <dbReference type="NCBI Taxonomy" id="225164"/>
    <lineage>
        <taxon>Eukaryota</taxon>
        <taxon>Metazoa</taxon>
        <taxon>Spiralia</taxon>
        <taxon>Lophotrochozoa</taxon>
        <taxon>Mollusca</taxon>
        <taxon>Gastropoda</taxon>
        <taxon>Patellogastropoda</taxon>
        <taxon>Lottioidea</taxon>
        <taxon>Lottiidae</taxon>
        <taxon>Lottia</taxon>
    </lineage>
</organism>
<dbReference type="AlphaFoldDB" id="V3ZU17"/>
<dbReference type="HOGENOM" id="CLU_2229841_0_0_1"/>
<evidence type="ECO:0000313" key="2">
    <source>
        <dbReference type="Proteomes" id="UP000030746"/>
    </source>
</evidence>
<dbReference type="RefSeq" id="XP_009065008.1">
    <property type="nucleotide sequence ID" value="XM_009066760.1"/>
</dbReference>
<feature type="non-terminal residue" evidence="1">
    <location>
        <position position="106"/>
    </location>
</feature>
<sequence length="106" mass="11827">MNRYSSFTSVNIESVPNKKTGDISSQGDSYVQLENLQLGSANSNEKLPLLPHEKWLRRLMSIFCGTLKRSYDPDSTGDFKRRLGTFAGVIAPIALGQFGNNLFLRT</sequence>
<dbReference type="KEGG" id="lgi:LOTGIDRAFT_168861"/>
<protein>
    <submittedName>
        <fullName evidence="1">Uncharacterized protein</fullName>
    </submittedName>
</protein>
<reference evidence="1 2" key="1">
    <citation type="journal article" date="2013" name="Nature">
        <title>Insights into bilaterian evolution from three spiralian genomes.</title>
        <authorList>
            <person name="Simakov O."/>
            <person name="Marletaz F."/>
            <person name="Cho S.J."/>
            <person name="Edsinger-Gonzales E."/>
            <person name="Havlak P."/>
            <person name="Hellsten U."/>
            <person name="Kuo D.H."/>
            <person name="Larsson T."/>
            <person name="Lv J."/>
            <person name="Arendt D."/>
            <person name="Savage R."/>
            <person name="Osoegawa K."/>
            <person name="de Jong P."/>
            <person name="Grimwood J."/>
            <person name="Chapman J.A."/>
            <person name="Shapiro H."/>
            <person name="Aerts A."/>
            <person name="Otillar R.P."/>
            <person name="Terry A.Y."/>
            <person name="Boore J.L."/>
            <person name="Grigoriev I.V."/>
            <person name="Lindberg D.R."/>
            <person name="Seaver E.C."/>
            <person name="Weisblat D.A."/>
            <person name="Putnam N.H."/>
            <person name="Rokhsar D.S."/>
        </authorList>
    </citation>
    <scope>NUCLEOTIDE SEQUENCE [LARGE SCALE GENOMIC DNA]</scope>
</reference>
<name>V3ZU17_LOTGI</name>
<accession>V3ZU17</accession>
<dbReference type="Proteomes" id="UP000030746">
    <property type="component" value="Unassembled WGS sequence"/>
</dbReference>
<keyword evidence="2" id="KW-1185">Reference proteome</keyword>
<dbReference type="GeneID" id="20240984"/>
<gene>
    <name evidence="1" type="ORF">LOTGIDRAFT_168861</name>
</gene>
<dbReference type="OrthoDB" id="6158919at2759"/>
<dbReference type="CTD" id="20240984"/>
<proteinExistence type="predicted"/>
<evidence type="ECO:0000313" key="1">
    <source>
        <dbReference type="EMBL" id="ESO84406.1"/>
    </source>
</evidence>